<organism evidence="7 8">
    <name type="scientific">Caulobacter radicis</name>
    <dbReference type="NCBI Taxonomy" id="2172650"/>
    <lineage>
        <taxon>Bacteria</taxon>
        <taxon>Pseudomonadati</taxon>
        <taxon>Pseudomonadota</taxon>
        <taxon>Alphaproteobacteria</taxon>
        <taxon>Caulobacterales</taxon>
        <taxon>Caulobacteraceae</taxon>
        <taxon>Caulobacter</taxon>
    </lineage>
</organism>
<reference evidence="7 8" key="1">
    <citation type="submission" date="2018-04" db="EMBL/GenBank/DDBJ databases">
        <title>The genome sequence of Caulobacter sp. 736.</title>
        <authorList>
            <person name="Gao J."/>
            <person name="Sun J."/>
        </authorList>
    </citation>
    <scope>NUCLEOTIDE SEQUENCE [LARGE SCALE GENOMIC DNA]</scope>
    <source>
        <strain evidence="7 8">736</strain>
    </source>
</reference>
<feature type="DNA-binding region" description="H-T-H motif" evidence="4">
    <location>
        <begin position="58"/>
        <end position="77"/>
    </location>
</feature>
<evidence type="ECO:0000256" key="2">
    <source>
        <dbReference type="ARBA" id="ARBA00023125"/>
    </source>
</evidence>
<dbReference type="RefSeq" id="WP_116566249.1">
    <property type="nucleotide sequence ID" value="NZ_QDKP01000024.1"/>
</dbReference>
<dbReference type="Gene3D" id="1.10.357.10">
    <property type="entry name" value="Tetracycline Repressor, domain 2"/>
    <property type="match status" value="1"/>
</dbReference>
<dbReference type="PRINTS" id="PR00455">
    <property type="entry name" value="HTHTETR"/>
</dbReference>
<dbReference type="AlphaFoldDB" id="A0A2T9JM99"/>
<evidence type="ECO:0000313" key="7">
    <source>
        <dbReference type="EMBL" id="PVM84788.1"/>
    </source>
</evidence>
<dbReference type="PANTHER" id="PTHR30055:SF220">
    <property type="entry name" value="TETR-FAMILY REGULATORY PROTEIN"/>
    <property type="match status" value="1"/>
</dbReference>
<dbReference type="PANTHER" id="PTHR30055">
    <property type="entry name" value="HTH-TYPE TRANSCRIPTIONAL REGULATOR RUTR"/>
    <property type="match status" value="1"/>
</dbReference>
<dbReference type="EMBL" id="QDKP01000024">
    <property type="protein sequence ID" value="PVM84788.1"/>
    <property type="molecule type" value="Genomic_DNA"/>
</dbReference>
<dbReference type="InterPro" id="IPR025996">
    <property type="entry name" value="MT1864/Rv1816-like_C"/>
</dbReference>
<evidence type="ECO:0000256" key="1">
    <source>
        <dbReference type="ARBA" id="ARBA00023015"/>
    </source>
</evidence>
<keyword evidence="2 4" id="KW-0238">DNA-binding</keyword>
<feature type="region of interest" description="Disordered" evidence="5">
    <location>
        <begin position="1"/>
        <end position="20"/>
    </location>
</feature>
<keyword evidence="8" id="KW-1185">Reference proteome</keyword>
<dbReference type="GO" id="GO:0003700">
    <property type="term" value="F:DNA-binding transcription factor activity"/>
    <property type="evidence" value="ECO:0007669"/>
    <property type="project" value="TreeGrafter"/>
</dbReference>
<dbReference type="InterPro" id="IPR050109">
    <property type="entry name" value="HTH-type_TetR-like_transc_reg"/>
</dbReference>
<evidence type="ECO:0000313" key="8">
    <source>
        <dbReference type="Proteomes" id="UP000244913"/>
    </source>
</evidence>
<evidence type="ECO:0000256" key="3">
    <source>
        <dbReference type="ARBA" id="ARBA00023163"/>
    </source>
</evidence>
<dbReference type="InterPro" id="IPR009057">
    <property type="entry name" value="Homeodomain-like_sf"/>
</dbReference>
<proteinExistence type="predicted"/>
<dbReference type="SUPFAM" id="SSF46689">
    <property type="entry name" value="Homeodomain-like"/>
    <property type="match status" value="1"/>
</dbReference>
<evidence type="ECO:0000259" key="6">
    <source>
        <dbReference type="PROSITE" id="PS50977"/>
    </source>
</evidence>
<name>A0A2T9JM99_9CAUL</name>
<dbReference type="PROSITE" id="PS50977">
    <property type="entry name" value="HTH_TETR_2"/>
    <property type="match status" value="1"/>
</dbReference>
<dbReference type="GO" id="GO:0000976">
    <property type="term" value="F:transcription cis-regulatory region binding"/>
    <property type="evidence" value="ECO:0007669"/>
    <property type="project" value="TreeGrafter"/>
</dbReference>
<dbReference type="SUPFAM" id="SSF48498">
    <property type="entry name" value="Tetracyclin repressor-like, C-terminal domain"/>
    <property type="match status" value="1"/>
</dbReference>
<evidence type="ECO:0000256" key="5">
    <source>
        <dbReference type="SAM" id="MobiDB-lite"/>
    </source>
</evidence>
<comment type="caution">
    <text evidence="7">The sequence shown here is derived from an EMBL/GenBank/DDBJ whole genome shotgun (WGS) entry which is preliminary data.</text>
</comment>
<feature type="domain" description="HTH tetR-type" evidence="6">
    <location>
        <begin position="35"/>
        <end position="95"/>
    </location>
</feature>
<dbReference type="Pfam" id="PF00440">
    <property type="entry name" value="TetR_N"/>
    <property type="match status" value="1"/>
</dbReference>
<gene>
    <name evidence="7" type="ORF">DDF65_08075</name>
</gene>
<dbReference type="Pfam" id="PF13305">
    <property type="entry name" value="TetR_C_33"/>
    <property type="match status" value="1"/>
</dbReference>
<sequence length="228" mass="25012">MGKSAMEAKGPKKAERARIRVADASRSPKGRYHHGNVRQELMAATLQIVAEKGVEKVSLREAAHRIGVAPSAPFRHFASRNALLLAIAEEGIARLAQAYAPVRATAGQAPPLDHIQALGHAYLGWAYDNALHLQILWTPLFLDSSASTFIVETSVELLDMWESAFRAAACDMRPGVDPVMAAFAARTQMYGLARMWTDGTFYEEGYVADPVATMRAAFSHHIDGLRRR</sequence>
<dbReference type="Proteomes" id="UP000244913">
    <property type="component" value="Unassembled WGS sequence"/>
</dbReference>
<evidence type="ECO:0000256" key="4">
    <source>
        <dbReference type="PROSITE-ProRule" id="PRU00335"/>
    </source>
</evidence>
<dbReference type="InterPro" id="IPR001647">
    <property type="entry name" value="HTH_TetR"/>
</dbReference>
<dbReference type="InterPro" id="IPR036271">
    <property type="entry name" value="Tet_transcr_reg_TetR-rel_C_sf"/>
</dbReference>
<protein>
    <submittedName>
        <fullName evidence="7">TetR family transcriptional regulator</fullName>
    </submittedName>
</protein>
<keyword evidence="3" id="KW-0804">Transcription</keyword>
<accession>A0A2T9JM99</accession>
<feature type="compositionally biased region" description="Basic and acidic residues" evidence="5">
    <location>
        <begin position="9"/>
        <end position="20"/>
    </location>
</feature>
<keyword evidence="1" id="KW-0805">Transcription regulation</keyword>